<dbReference type="EMBL" id="ML995850">
    <property type="protein sequence ID" value="KAF2767874.1"/>
    <property type="molecule type" value="Genomic_DNA"/>
</dbReference>
<accession>A0A6G1L6K5</accession>
<keyword evidence="2" id="KW-1185">Reference proteome</keyword>
<name>A0A6G1L6K5_9PEZI</name>
<dbReference type="Proteomes" id="UP000799436">
    <property type="component" value="Unassembled WGS sequence"/>
</dbReference>
<gene>
    <name evidence="1" type="ORF">EJ03DRAFT_275228</name>
</gene>
<proteinExistence type="predicted"/>
<evidence type="ECO:0000313" key="2">
    <source>
        <dbReference type="Proteomes" id="UP000799436"/>
    </source>
</evidence>
<protein>
    <submittedName>
        <fullName evidence="1">Uncharacterized protein</fullName>
    </submittedName>
</protein>
<dbReference type="AlphaFoldDB" id="A0A6G1L6K5"/>
<dbReference type="OrthoDB" id="4149149at2759"/>
<organism evidence="1 2">
    <name type="scientific">Teratosphaeria nubilosa</name>
    <dbReference type="NCBI Taxonomy" id="161662"/>
    <lineage>
        <taxon>Eukaryota</taxon>
        <taxon>Fungi</taxon>
        <taxon>Dikarya</taxon>
        <taxon>Ascomycota</taxon>
        <taxon>Pezizomycotina</taxon>
        <taxon>Dothideomycetes</taxon>
        <taxon>Dothideomycetidae</taxon>
        <taxon>Mycosphaerellales</taxon>
        <taxon>Teratosphaeriaceae</taxon>
        <taxon>Teratosphaeria</taxon>
    </lineage>
</organism>
<evidence type="ECO:0000313" key="1">
    <source>
        <dbReference type="EMBL" id="KAF2767874.1"/>
    </source>
</evidence>
<sequence length="344" mass="38628">MILDYLAYQATCAAIASRSSTVRTPALLASNVNMVHSFLAIFKARHVGYEMDEELRFRLLLLKLVILYTQRLTRNPTTPDRTGVQVLRENNRRRAEAWLHVDVRPDLRQSSVNDLSRAEQADLEAHRAYVLHSLGIPAEDEAYDDAHYGTQDCVSLLDLLPLFMQVSAARDEMNGSGRGMTHTFMTLAAEFMLQAFLEQALVCGAQASQAAREAFAWGYSADDAYAQDEWAAINDMFCDPAYEEEVHEWQGVRDAYSDLVVNHQDRDVTSSVAQLSAVASDHPIAIFESRVLDFLTAMMQSISKPVLVQLETGRLDNMSKEKTQEFVEACGLSVAQFWKESADF</sequence>
<reference evidence="1" key="1">
    <citation type="journal article" date="2020" name="Stud. Mycol.">
        <title>101 Dothideomycetes genomes: a test case for predicting lifestyles and emergence of pathogens.</title>
        <authorList>
            <person name="Haridas S."/>
            <person name="Albert R."/>
            <person name="Binder M."/>
            <person name="Bloem J."/>
            <person name="Labutti K."/>
            <person name="Salamov A."/>
            <person name="Andreopoulos B."/>
            <person name="Baker S."/>
            <person name="Barry K."/>
            <person name="Bills G."/>
            <person name="Bluhm B."/>
            <person name="Cannon C."/>
            <person name="Castanera R."/>
            <person name="Culley D."/>
            <person name="Daum C."/>
            <person name="Ezra D."/>
            <person name="Gonzalez J."/>
            <person name="Henrissat B."/>
            <person name="Kuo A."/>
            <person name="Liang C."/>
            <person name="Lipzen A."/>
            <person name="Lutzoni F."/>
            <person name="Magnuson J."/>
            <person name="Mondo S."/>
            <person name="Nolan M."/>
            <person name="Ohm R."/>
            <person name="Pangilinan J."/>
            <person name="Park H.-J."/>
            <person name="Ramirez L."/>
            <person name="Alfaro M."/>
            <person name="Sun H."/>
            <person name="Tritt A."/>
            <person name="Yoshinaga Y."/>
            <person name="Zwiers L.-H."/>
            <person name="Turgeon B."/>
            <person name="Goodwin S."/>
            <person name="Spatafora J."/>
            <person name="Crous P."/>
            <person name="Grigoriev I."/>
        </authorList>
    </citation>
    <scope>NUCLEOTIDE SEQUENCE</scope>
    <source>
        <strain evidence="1">CBS 116005</strain>
    </source>
</reference>